<reference evidence="3 4" key="1">
    <citation type="submission" date="2019-03" db="EMBL/GenBank/DDBJ databases">
        <title>Flavobacterium AR-3-4 sp. nov. isolated from arctic soil.</title>
        <authorList>
            <person name="Chaudhary D.K."/>
        </authorList>
    </citation>
    <scope>NUCLEOTIDE SEQUENCE [LARGE SCALE GENOMIC DNA]</scope>
    <source>
        <strain evidence="3 4">AR-3-4</strain>
    </source>
</reference>
<keyword evidence="4" id="KW-1185">Reference proteome</keyword>
<name>A0A4R5CBY4_9FLAO</name>
<keyword evidence="1" id="KW-1133">Transmembrane helix</keyword>
<feature type="transmembrane region" description="Helical" evidence="1">
    <location>
        <begin position="297"/>
        <end position="316"/>
    </location>
</feature>
<comment type="caution">
    <text evidence="3">The sequence shown here is derived from an EMBL/GenBank/DDBJ whole genome shotgun (WGS) entry which is preliminary data.</text>
</comment>
<feature type="transmembrane region" description="Helical" evidence="1">
    <location>
        <begin position="400"/>
        <end position="418"/>
    </location>
</feature>
<accession>A0A4R5CBY4</accession>
<feature type="transmembrane region" description="Helical" evidence="1">
    <location>
        <begin position="209"/>
        <end position="225"/>
    </location>
</feature>
<dbReference type="Proteomes" id="UP000295479">
    <property type="component" value="Unassembled WGS sequence"/>
</dbReference>
<keyword evidence="1" id="KW-0812">Transmembrane</keyword>
<evidence type="ECO:0000256" key="2">
    <source>
        <dbReference type="SAM" id="SignalP"/>
    </source>
</evidence>
<feature type="transmembrane region" description="Helical" evidence="1">
    <location>
        <begin position="237"/>
        <end position="265"/>
    </location>
</feature>
<dbReference type="InterPro" id="IPR032809">
    <property type="entry name" value="Put_HupE_UreJ"/>
</dbReference>
<proteinExistence type="predicted"/>
<evidence type="ECO:0000313" key="3">
    <source>
        <dbReference type="EMBL" id="TDD95733.1"/>
    </source>
</evidence>
<keyword evidence="1" id="KW-0472">Membrane</keyword>
<feature type="chain" id="PRO_5020798343" evidence="2">
    <location>
        <begin position="24"/>
        <end position="426"/>
    </location>
</feature>
<sequence>MYKNKIIGLLVLLFFLGQGTAIAHALPDSKAQLIVEKDQILIKFSSPLEIIETAYKKSISLQSLMELNHLKQYYLKHILVTDSLRSSWDVSVASILINENEDPIVGKYKQVIASIYLKPSNRKSLRNFDLYCDIILHQIPTQSILFSVEQDWQKGIAPENSKQIGVIAFDSQMGIIPPLKIQLGHGTWFTGFKSMVQLGMQHIKEGTDHLLFLLVLLLPATLVVRHKKWGGFGGVKYSIVGLLKIVTAFTIGHSLTLLIGALGWLHLPSQLVEVLIAFSILISAIHAIYPLFPGKEVYVAAGFGLVHGLAFASILVNLNLDINAMVLSILGFNIGIELMQLFVIGITVPWIILLSQSSIYQYVRNLLAVLAGIAALAWISERISGHSNWIAVFILKNTQYAPLIIGIVAITALLINFGQRIKVEKR</sequence>
<feature type="signal peptide" evidence="2">
    <location>
        <begin position="1"/>
        <end position="23"/>
    </location>
</feature>
<keyword evidence="2" id="KW-0732">Signal</keyword>
<dbReference type="AlphaFoldDB" id="A0A4R5CBY4"/>
<evidence type="ECO:0000256" key="1">
    <source>
        <dbReference type="SAM" id="Phobius"/>
    </source>
</evidence>
<gene>
    <name evidence="3" type="ORF">E0F76_13190</name>
</gene>
<feature type="transmembrane region" description="Helical" evidence="1">
    <location>
        <begin position="322"/>
        <end position="355"/>
    </location>
</feature>
<organism evidence="3 4">
    <name type="scientific">Flavobacterium cellulosilyticum</name>
    <dbReference type="NCBI Taxonomy" id="2541731"/>
    <lineage>
        <taxon>Bacteria</taxon>
        <taxon>Pseudomonadati</taxon>
        <taxon>Bacteroidota</taxon>
        <taxon>Flavobacteriia</taxon>
        <taxon>Flavobacteriales</taxon>
        <taxon>Flavobacteriaceae</taxon>
        <taxon>Flavobacterium</taxon>
    </lineage>
</organism>
<dbReference type="Pfam" id="PF13795">
    <property type="entry name" value="HupE_UreJ_2"/>
    <property type="match status" value="1"/>
</dbReference>
<evidence type="ECO:0000313" key="4">
    <source>
        <dbReference type="Proteomes" id="UP000295479"/>
    </source>
</evidence>
<protein>
    <submittedName>
        <fullName evidence="3">HupE/UreJ family protein</fullName>
    </submittedName>
</protein>
<dbReference type="RefSeq" id="WP_132006851.1">
    <property type="nucleotide sequence ID" value="NZ_SMFK01000009.1"/>
</dbReference>
<dbReference type="EMBL" id="SMFK01000009">
    <property type="protein sequence ID" value="TDD95733.1"/>
    <property type="molecule type" value="Genomic_DNA"/>
</dbReference>
<feature type="transmembrane region" description="Helical" evidence="1">
    <location>
        <begin position="271"/>
        <end position="292"/>
    </location>
</feature>
<dbReference type="OrthoDB" id="9808870at2"/>
<feature type="transmembrane region" description="Helical" evidence="1">
    <location>
        <begin position="362"/>
        <end position="380"/>
    </location>
</feature>